<sequence length="1034" mass="117380">MANNPQSSSAQPHWPPAVGSLGPQNYGTPLPSQFRPAVPPQAQHFVPAASQQFRPVGQVPSSNVGMPAVQNQQMQFSQPLQQFPPRPNQPGLSTPSPQPIKVPYGQTNRPLTSASPQSHQTAPPLNNHMPGLGAPGMPPASSYSFTPSSFGQPPNNVNVSSQFQPISQVHVPVAPVAGQPWMSSGNQSVPLTTAVQQTSQQPPLISSADSVASVLSLTPQSASDWQEHTAADGRRYYYNKKTRQSSWEKPLELMTPIERADASTVWKEFTTSDGKKYYYNKVTKQSKWTIPEELKLAREQAQAASSQGTPSDTGVASQAPVAGAVSSAEMTTAAVSVSSNTLQTSSPVSVTPVASVANPSPTLLSGPTVPVSQSAAMTASGVQLPAVAVTPLPAVSSGVSTVPVALVNSNTTLISSESTASQDAMHSTDGGASSHDIEEAKKGMAMAGKVNVTPVEEKVPDDEPLTYANKQEAKSAFKFLLESANVQSDWTWEQTMREIISDKRYGALKTLGERKQAFNEYLGQRKKLEAEERRMRQKKAREEFTKMLEESKELTSSMRWSKAQSLFENDERFKAVERVRDREDLFENYIVELERKEREIAVEEKRRNIAEYKKFLESCDFIKANTQWRKVQDRLEDDERCSRLDKIDRLLTFQDYIKDLEEKEEEKKKMQKEQLRRAERKNRDAFCKLMEEHVADGTLTAKTYWRDYCLKVKDLPQYLAVASNTSGSTPRELFDDVAEELQNQYYEDKNRIKDAMKSRKITMVSMWTVEDFKAAIWEDVSSLPMSDINLKLVYEELLERAKEKEEKEAKKRQRLADDFTKLLHTYKEITASSTWEDSRPLFEESQEYRSIAEESYRREIFEEYITHLQEKAKEKERKREEEKAKKEKEREEKDKRKEKDRKEKEREREREKGKERNKKEETDGENIDISDSHGPKEEKKREKDKEKEKDRKHRKRHQSAADDGSSDKDDREESKKSRRHSSDRKKSRKHAHSPESESEIRHKKHKRDHRDGSRRNSGYEELEDGEVGEDGEIQ</sequence>
<keyword evidence="2" id="KW-0507">mRNA processing</keyword>
<dbReference type="SUPFAM" id="SSF51045">
    <property type="entry name" value="WW domain"/>
    <property type="match status" value="2"/>
</dbReference>
<proteinExistence type="inferred from homology"/>
<feature type="compositionally biased region" description="Basic and acidic residues" evidence="10">
    <location>
        <begin position="965"/>
        <end position="975"/>
    </location>
</feature>
<dbReference type="GO" id="GO:0045292">
    <property type="term" value="P:mRNA cis splicing, via spliceosome"/>
    <property type="evidence" value="ECO:0007669"/>
    <property type="project" value="InterPro"/>
</dbReference>
<evidence type="ECO:0000256" key="2">
    <source>
        <dbReference type="ARBA" id="ARBA00022664"/>
    </source>
</evidence>
<feature type="domain" description="FF" evidence="12">
    <location>
        <begin position="677"/>
        <end position="740"/>
    </location>
</feature>
<comment type="caution">
    <text evidence="13">The sequence shown here is derived from an EMBL/GenBank/DDBJ whole genome shotgun (WGS) entry which is preliminary data.</text>
</comment>
<dbReference type="GO" id="GO:0070063">
    <property type="term" value="F:RNA polymerase binding"/>
    <property type="evidence" value="ECO:0007669"/>
    <property type="project" value="EnsemblPlants"/>
</dbReference>
<evidence type="ECO:0000259" key="12">
    <source>
        <dbReference type="PROSITE" id="PS51676"/>
    </source>
</evidence>
<dbReference type="Pfam" id="PF25432">
    <property type="entry name" value="FF_PRPF40A"/>
    <property type="match status" value="1"/>
</dbReference>
<feature type="compositionally biased region" description="Acidic residues" evidence="10">
    <location>
        <begin position="1020"/>
        <end position="1034"/>
    </location>
</feature>
<feature type="domain" description="FF" evidence="12">
    <location>
        <begin position="605"/>
        <end position="659"/>
    </location>
</feature>
<dbReference type="FunFam" id="1.10.10.440:FF:000024">
    <property type="entry name" value="Pre-mRNA-processing protein 40A"/>
    <property type="match status" value="1"/>
</dbReference>
<dbReference type="GO" id="GO:0016592">
    <property type="term" value="C:mediator complex"/>
    <property type="evidence" value="ECO:0007669"/>
    <property type="project" value="EnsemblPlants"/>
</dbReference>
<dbReference type="InterPro" id="IPR036020">
    <property type="entry name" value="WW_dom_sf"/>
</dbReference>
<dbReference type="GO" id="GO:0071004">
    <property type="term" value="C:U2-type prespliceosome"/>
    <property type="evidence" value="ECO:0007669"/>
    <property type="project" value="TreeGrafter"/>
</dbReference>
<evidence type="ECO:0000256" key="6">
    <source>
        <dbReference type="ARBA" id="ARBA00056384"/>
    </source>
</evidence>
<feature type="compositionally biased region" description="Basic and acidic residues" evidence="10">
    <location>
        <begin position="1009"/>
        <end position="1018"/>
    </location>
</feature>
<feature type="compositionally biased region" description="Polar residues" evidence="10">
    <location>
        <begin position="302"/>
        <end position="316"/>
    </location>
</feature>
<dbReference type="InterPro" id="IPR002713">
    <property type="entry name" value="FF_domain"/>
</dbReference>
<feature type="region of interest" description="Disordered" evidence="10">
    <location>
        <begin position="871"/>
        <end position="1034"/>
    </location>
</feature>
<feature type="region of interest" description="Disordered" evidence="10">
    <location>
        <begin position="1"/>
        <end position="38"/>
    </location>
</feature>
<evidence type="ECO:0000256" key="9">
    <source>
        <dbReference type="SAM" id="Coils"/>
    </source>
</evidence>
<dbReference type="InterPro" id="IPR001202">
    <property type="entry name" value="WW_dom"/>
</dbReference>
<feature type="domain" description="FF" evidence="12">
    <location>
        <begin position="470"/>
        <end position="524"/>
    </location>
</feature>
<feature type="compositionally biased region" description="Basic residues" evidence="10">
    <location>
        <begin position="976"/>
        <end position="991"/>
    </location>
</feature>
<feature type="region of interest" description="Disordered" evidence="10">
    <location>
        <begin position="184"/>
        <end position="206"/>
    </location>
</feature>
<evidence type="ECO:0000259" key="11">
    <source>
        <dbReference type="PROSITE" id="PS50020"/>
    </source>
</evidence>
<feature type="compositionally biased region" description="Polar residues" evidence="10">
    <location>
        <begin position="141"/>
        <end position="159"/>
    </location>
</feature>
<feature type="compositionally biased region" description="Basic and acidic residues" evidence="10">
    <location>
        <begin position="871"/>
        <end position="921"/>
    </location>
</feature>
<dbReference type="PROSITE" id="PS51676">
    <property type="entry name" value="FF"/>
    <property type="match status" value="5"/>
</dbReference>
<dbReference type="Pfam" id="PF00397">
    <property type="entry name" value="WW"/>
    <property type="match status" value="2"/>
</dbReference>
<dbReference type="Gramene" id="OMO50920">
    <property type="protein sequence ID" value="OMO50920"/>
    <property type="gene ID" value="CCACVL1_30140"/>
</dbReference>
<dbReference type="Gene3D" id="2.20.70.10">
    <property type="match status" value="2"/>
</dbReference>
<feature type="compositionally biased region" description="Polar residues" evidence="10">
    <location>
        <begin position="105"/>
        <end position="124"/>
    </location>
</feature>
<feature type="region of interest" description="Disordered" evidence="10">
    <location>
        <begin position="53"/>
        <end position="159"/>
    </location>
</feature>
<dbReference type="PROSITE" id="PS01159">
    <property type="entry name" value="WW_DOMAIN_1"/>
    <property type="match status" value="1"/>
</dbReference>
<evidence type="ECO:0000256" key="10">
    <source>
        <dbReference type="SAM" id="MobiDB-lite"/>
    </source>
</evidence>
<dbReference type="OrthoDB" id="187617at2759"/>
<feature type="compositionally biased region" description="Polar residues" evidence="10">
    <location>
        <begin position="184"/>
        <end position="204"/>
    </location>
</feature>
<comment type="similarity">
    <text evidence="7">Belongs to the PRPF40 family.</text>
</comment>
<dbReference type="Gene3D" id="1.10.10.440">
    <property type="entry name" value="FF domain"/>
    <property type="match status" value="5"/>
</dbReference>
<dbReference type="OMA" id="RDEIFQD"/>
<evidence type="ECO:0000313" key="13">
    <source>
        <dbReference type="EMBL" id="OMO50920.1"/>
    </source>
</evidence>
<dbReference type="InterPro" id="IPR039726">
    <property type="entry name" value="Prp40-like"/>
</dbReference>
<keyword evidence="5" id="KW-0539">Nucleus</keyword>
<feature type="domain" description="FF" evidence="12">
    <location>
        <begin position="812"/>
        <end position="867"/>
    </location>
</feature>
<organism evidence="13 14">
    <name type="scientific">Corchorus capsularis</name>
    <name type="common">Jute</name>
    <dbReference type="NCBI Taxonomy" id="210143"/>
    <lineage>
        <taxon>Eukaryota</taxon>
        <taxon>Viridiplantae</taxon>
        <taxon>Streptophyta</taxon>
        <taxon>Embryophyta</taxon>
        <taxon>Tracheophyta</taxon>
        <taxon>Spermatophyta</taxon>
        <taxon>Magnoliopsida</taxon>
        <taxon>eudicotyledons</taxon>
        <taxon>Gunneridae</taxon>
        <taxon>Pentapetalae</taxon>
        <taxon>rosids</taxon>
        <taxon>malvids</taxon>
        <taxon>Malvales</taxon>
        <taxon>Malvaceae</taxon>
        <taxon>Grewioideae</taxon>
        <taxon>Apeibeae</taxon>
        <taxon>Corchorus</taxon>
    </lineage>
</organism>
<dbReference type="STRING" id="210143.A0A1R3FYR6"/>
<gene>
    <name evidence="13" type="ORF">CCACVL1_30140</name>
</gene>
<feature type="compositionally biased region" description="Low complexity" evidence="10">
    <location>
        <begin position="70"/>
        <end position="81"/>
    </location>
</feature>
<comment type="subcellular location">
    <subcellularLocation>
        <location evidence="1">Nucleus</location>
    </subcellularLocation>
</comment>
<feature type="compositionally biased region" description="Basic and acidic residues" evidence="10">
    <location>
        <begin position="930"/>
        <end position="949"/>
    </location>
</feature>
<comment type="function">
    <text evidence="6">Binds the phosphorylated C-terminal domain (CTD) of the largest subunit of RNA polymerase II and functions as a scaffold for RNA processing machineries. May be involved in pre-mRNA splicing.</text>
</comment>
<name>A0A1R3FYR6_COCAP</name>
<feature type="domain" description="FF" evidence="12">
    <location>
        <begin position="537"/>
        <end position="592"/>
    </location>
</feature>
<evidence type="ECO:0000256" key="4">
    <source>
        <dbReference type="ARBA" id="ARBA00023187"/>
    </source>
</evidence>
<evidence type="ECO:0000313" key="14">
    <source>
        <dbReference type="Proteomes" id="UP000188268"/>
    </source>
</evidence>
<dbReference type="FunFam" id="1.10.10.440:FF:000026">
    <property type="entry name" value="Pre-mRNA-processing protein 40A"/>
    <property type="match status" value="1"/>
</dbReference>
<feature type="compositionally biased region" description="Polar residues" evidence="10">
    <location>
        <begin position="22"/>
        <end position="31"/>
    </location>
</feature>
<dbReference type="PANTHER" id="PTHR11864">
    <property type="entry name" value="PRE-MRNA-PROCESSING PROTEIN PRP40"/>
    <property type="match status" value="1"/>
</dbReference>
<dbReference type="CDD" id="cd00201">
    <property type="entry name" value="WW"/>
    <property type="match status" value="2"/>
</dbReference>
<keyword evidence="14" id="KW-1185">Reference proteome</keyword>
<feature type="compositionally biased region" description="Polar residues" evidence="10">
    <location>
        <begin position="53"/>
        <end position="64"/>
    </location>
</feature>
<dbReference type="Pfam" id="PF01846">
    <property type="entry name" value="FF"/>
    <property type="match status" value="5"/>
</dbReference>
<accession>A0A1R3FYR6</accession>
<dbReference type="PROSITE" id="PS50020">
    <property type="entry name" value="WW_DOMAIN_2"/>
    <property type="match status" value="2"/>
</dbReference>
<dbReference type="Proteomes" id="UP000188268">
    <property type="component" value="Unassembled WGS sequence"/>
</dbReference>
<evidence type="ECO:0000256" key="3">
    <source>
        <dbReference type="ARBA" id="ARBA00022737"/>
    </source>
</evidence>
<keyword evidence="9" id="KW-0175">Coiled coil</keyword>
<feature type="coiled-coil region" evidence="9">
    <location>
        <begin position="653"/>
        <end position="688"/>
    </location>
</feature>
<dbReference type="EMBL" id="AWWV01016008">
    <property type="protein sequence ID" value="OMO50920.1"/>
    <property type="molecule type" value="Genomic_DNA"/>
</dbReference>
<dbReference type="FunFam" id="1.10.10.440:FF:000022">
    <property type="entry name" value="Pre-mRNA-processing protein 40A"/>
    <property type="match status" value="1"/>
</dbReference>
<dbReference type="PANTHER" id="PTHR11864:SF0">
    <property type="entry name" value="PRP40 PRE-MRNA PROCESSING FACTOR 40 HOMOLOG A (YEAST)"/>
    <property type="match status" value="1"/>
</dbReference>
<dbReference type="AlphaFoldDB" id="A0A1R3FYR6"/>
<reference evidence="13 14" key="1">
    <citation type="submission" date="2013-09" db="EMBL/GenBank/DDBJ databases">
        <title>Corchorus capsularis genome sequencing.</title>
        <authorList>
            <person name="Alam M."/>
            <person name="Haque M.S."/>
            <person name="Islam M.S."/>
            <person name="Emdad E.M."/>
            <person name="Islam M.M."/>
            <person name="Ahmed B."/>
            <person name="Halim A."/>
            <person name="Hossen Q.M.M."/>
            <person name="Hossain M.Z."/>
            <person name="Ahmed R."/>
            <person name="Khan M.M."/>
            <person name="Islam R."/>
            <person name="Rashid M.M."/>
            <person name="Khan S.A."/>
            <person name="Rahman M.S."/>
            <person name="Alam M."/>
        </authorList>
    </citation>
    <scope>NUCLEOTIDE SEQUENCE [LARGE SCALE GENOMIC DNA]</scope>
    <source>
        <strain evidence="14">cv. CVL-1</strain>
        <tissue evidence="13">Whole seedling</tissue>
    </source>
</reference>
<evidence type="ECO:0000256" key="5">
    <source>
        <dbReference type="ARBA" id="ARBA00023242"/>
    </source>
</evidence>
<feature type="region of interest" description="Disordered" evidence="10">
    <location>
        <begin position="300"/>
        <end position="320"/>
    </location>
</feature>
<feature type="domain" description="WW" evidence="11">
    <location>
        <begin position="219"/>
        <end position="252"/>
    </location>
</feature>
<feature type="compositionally biased region" description="Polar residues" evidence="10">
    <location>
        <begin position="1"/>
        <end position="11"/>
    </location>
</feature>
<dbReference type="GO" id="GO:0003723">
    <property type="term" value="F:RNA binding"/>
    <property type="evidence" value="ECO:0007669"/>
    <property type="project" value="TreeGrafter"/>
</dbReference>
<feature type="coiled-coil region" evidence="9">
    <location>
        <begin position="586"/>
        <end position="613"/>
    </location>
</feature>
<dbReference type="SUPFAM" id="SSF81698">
    <property type="entry name" value="FF domain"/>
    <property type="match status" value="5"/>
</dbReference>
<protein>
    <recommendedName>
        <fullName evidence="15">WW domain-containing protein</fullName>
    </recommendedName>
</protein>
<evidence type="ECO:0000256" key="1">
    <source>
        <dbReference type="ARBA" id="ARBA00004123"/>
    </source>
</evidence>
<feature type="domain" description="WW" evidence="11">
    <location>
        <begin position="260"/>
        <end position="293"/>
    </location>
</feature>
<evidence type="ECO:0000256" key="8">
    <source>
        <dbReference type="ARBA" id="ARBA00064817"/>
    </source>
</evidence>
<dbReference type="FunFam" id="1.10.10.440:FF:000013">
    <property type="entry name" value="pre-mRNA-processing protein 40A isoform X1"/>
    <property type="match status" value="1"/>
</dbReference>
<dbReference type="InterPro" id="IPR036517">
    <property type="entry name" value="FF_domain_sf"/>
</dbReference>
<keyword evidence="4" id="KW-0508">mRNA splicing</keyword>
<dbReference type="SMART" id="SM00456">
    <property type="entry name" value="WW"/>
    <property type="match status" value="2"/>
</dbReference>
<evidence type="ECO:0008006" key="15">
    <source>
        <dbReference type="Google" id="ProtNLM"/>
    </source>
</evidence>
<dbReference type="SMART" id="SM00441">
    <property type="entry name" value="FF"/>
    <property type="match status" value="5"/>
</dbReference>
<keyword evidence="3" id="KW-0677">Repeat</keyword>
<dbReference type="FunFam" id="2.20.70.10:FF:000228">
    <property type="entry name" value="Pre-mRNA-processing protein 40A"/>
    <property type="match status" value="1"/>
</dbReference>
<evidence type="ECO:0000256" key="7">
    <source>
        <dbReference type="ARBA" id="ARBA00061317"/>
    </source>
</evidence>
<comment type="subunit">
    <text evidence="8">Interacts (via the WW domains) with the phosphorylated C-terminal domain of NRPB1 (via CTD domain).</text>
</comment>
<dbReference type="GO" id="GO:0005685">
    <property type="term" value="C:U1 snRNP"/>
    <property type="evidence" value="ECO:0007669"/>
    <property type="project" value="TreeGrafter"/>
</dbReference>